<evidence type="ECO:0000313" key="2">
    <source>
        <dbReference type="Ensembl" id="ENSMSIP00000024665.1"/>
    </source>
</evidence>
<keyword evidence="1" id="KW-0812">Transmembrane</keyword>
<protein>
    <submittedName>
        <fullName evidence="2">Uncharacterized protein</fullName>
    </submittedName>
</protein>
<feature type="transmembrane region" description="Helical" evidence="1">
    <location>
        <begin position="65"/>
        <end position="87"/>
    </location>
</feature>
<dbReference type="AlphaFoldDB" id="A0A8C6HPL6"/>
<reference evidence="2" key="1">
    <citation type="submission" date="2025-08" db="UniProtKB">
        <authorList>
            <consortium name="Ensembl"/>
        </authorList>
    </citation>
    <scope>IDENTIFICATION</scope>
</reference>
<name>A0A8C6HPL6_MUSSI</name>
<reference evidence="2" key="2">
    <citation type="submission" date="2025-09" db="UniProtKB">
        <authorList>
            <consortium name="Ensembl"/>
        </authorList>
    </citation>
    <scope>IDENTIFICATION</scope>
</reference>
<dbReference type="GeneTree" id="ENSGT01130000279572"/>
<keyword evidence="1" id="KW-0472">Membrane</keyword>
<sequence>METFASILRLFLRFFLIFQKTYQHKITKTYIMIFIQIFICLFGFLESNFLSSLYILDISHLLDLGLVNIFSQSVGCLFVLWTVSFVLQKFAI</sequence>
<evidence type="ECO:0000313" key="3">
    <source>
        <dbReference type="Proteomes" id="UP000694415"/>
    </source>
</evidence>
<evidence type="ECO:0000256" key="1">
    <source>
        <dbReference type="SAM" id="Phobius"/>
    </source>
</evidence>
<proteinExistence type="predicted"/>
<feature type="transmembrane region" description="Helical" evidence="1">
    <location>
        <begin position="29"/>
        <end position="45"/>
    </location>
</feature>
<organism evidence="2 3">
    <name type="scientific">Mus spicilegus</name>
    <name type="common">Mound-building mouse</name>
    <dbReference type="NCBI Taxonomy" id="10103"/>
    <lineage>
        <taxon>Eukaryota</taxon>
        <taxon>Metazoa</taxon>
        <taxon>Chordata</taxon>
        <taxon>Craniata</taxon>
        <taxon>Vertebrata</taxon>
        <taxon>Euteleostomi</taxon>
        <taxon>Mammalia</taxon>
        <taxon>Eutheria</taxon>
        <taxon>Euarchontoglires</taxon>
        <taxon>Glires</taxon>
        <taxon>Rodentia</taxon>
        <taxon>Myomorpha</taxon>
        <taxon>Muroidea</taxon>
        <taxon>Muridae</taxon>
        <taxon>Murinae</taxon>
        <taxon>Mus</taxon>
        <taxon>Mus</taxon>
    </lineage>
</organism>
<accession>A0A8C6HPL6</accession>
<keyword evidence="3" id="KW-1185">Reference proteome</keyword>
<dbReference type="Ensembl" id="ENSMSIT00000031125.1">
    <property type="protein sequence ID" value="ENSMSIP00000024665.1"/>
    <property type="gene ID" value="ENSMSIG00000020874.1"/>
</dbReference>
<keyword evidence="1" id="KW-1133">Transmembrane helix</keyword>
<dbReference type="Proteomes" id="UP000694415">
    <property type="component" value="Unplaced"/>
</dbReference>